<feature type="region of interest" description="Disordered" evidence="1">
    <location>
        <begin position="1"/>
        <end position="26"/>
    </location>
</feature>
<keyword evidence="2" id="KW-0378">Hydrolase</keyword>
<feature type="region of interest" description="Disordered" evidence="1">
    <location>
        <begin position="351"/>
        <end position="381"/>
    </location>
</feature>
<sequence length="397" mass="42855">MCALRRKRPRCALSRPARAAAGHPRPHRPVAALHADADLWHGIARWTAGPGSTSSPAPTSCCGCAGRAGAGAMPVSEVGDAVVAEASRCCTRRRAVDTARYPWTLDNPAYGWFGCPRPRVRVGRGAAVSVPRWCRRRRRRRVAGTRADDRAGARRVTATCSGADKSRYGHLGVDSNLPTLVSRWAAPTKTCSPKRCWPRHPAYSAELDRQLEQTGGPGCGCRRRAAGHGLVPAPTCASHGAAGAGDRRRDDSDLAAAVAALTDDLADAEVVVSQQVPQLPPFEARTVALLNRGAQLRRRHRRHPAHRADALLHGWPSGIWIDEPRRSAPTARVPTQHWTHDFDYALVAAAATGDTPPPGRSAEFPSAARRPPARARRLPRSGRCCTSNRRAWCNSAR</sequence>
<dbReference type="AlphaFoldDB" id="X8DBH2"/>
<dbReference type="PATRIC" id="fig|1299334.3.peg.2055"/>
<dbReference type="EMBL" id="JAOB01000022">
    <property type="protein sequence ID" value="EUA65972.1"/>
    <property type="molecule type" value="Genomic_DNA"/>
</dbReference>
<dbReference type="GO" id="GO:0016798">
    <property type="term" value="F:hydrolase activity, acting on glycosyl bonds"/>
    <property type="evidence" value="ECO:0007669"/>
    <property type="project" value="UniProtKB-KW"/>
</dbReference>
<proteinExistence type="predicted"/>
<gene>
    <name evidence="2" type="ORF">I553_3991</name>
</gene>
<name>X8DBH2_MYCXE</name>
<feature type="compositionally biased region" description="Low complexity" evidence="1">
    <location>
        <begin position="360"/>
        <end position="370"/>
    </location>
</feature>
<keyword evidence="2" id="KW-0326">Glycosidase</keyword>
<protein>
    <submittedName>
        <fullName evidence="2">ALPHA-MANNOSIDASE domain protein</fullName>
        <ecNumber evidence="2">3.2.1.-</ecNumber>
    </submittedName>
</protein>
<accession>X8DBH2</accession>
<organism evidence="2">
    <name type="scientific">Mycobacterium xenopi 4042</name>
    <dbReference type="NCBI Taxonomy" id="1299334"/>
    <lineage>
        <taxon>Bacteria</taxon>
        <taxon>Bacillati</taxon>
        <taxon>Actinomycetota</taxon>
        <taxon>Actinomycetes</taxon>
        <taxon>Mycobacteriales</taxon>
        <taxon>Mycobacteriaceae</taxon>
        <taxon>Mycobacterium</taxon>
    </lineage>
</organism>
<feature type="compositionally biased region" description="Basic residues" evidence="1">
    <location>
        <begin position="1"/>
        <end position="10"/>
    </location>
</feature>
<comment type="caution">
    <text evidence="2">The sequence shown here is derived from an EMBL/GenBank/DDBJ whole genome shotgun (WGS) entry which is preliminary data.</text>
</comment>
<reference evidence="2" key="1">
    <citation type="submission" date="2014-01" db="EMBL/GenBank/DDBJ databases">
        <authorList>
            <person name="Brown-Elliot B."/>
            <person name="Wallace R."/>
            <person name="Lenaerts A."/>
            <person name="Ordway D."/>
            <person name="DeGroote M.A."/>
            <person name="Parker T."/>
            <person name="Sizemore C."/>
            <person name="Tallon L.J."/>
            <person name="Sadzewicz L.K."/>
            <person name="Sengamalay N."/>
            <person name="Fraser C.M."/>
            <person name="Hine E."/>
            <person name="Shefchek K.A."/>
            <person name="Das S.P."/>
            <person name="Tettelin H."/>
        </authorList>
    </citation>
    <scope>NUCLEOTIDE SEQUENCE [LARGE SCALE GENOMIC DNA]</scope>
    <source>
        <strain evidence="2">4042</strain>
    </source>
</reference>
<evidence type="ECO:0000313" key="2">
    <source>
        <dbReference type="EMBL" id="EUA65972.1"/>
    </source>
</evidence>
<dbReference type="EC" id="3.2.1.-" evidence="2"/>
<evidence type="ECO:0000256" key="1">
    <source>
        <dbReference type="SAM" id="MobiDB-lite"/>
    </source>
</evidence>
<feature type="compositionally biased region" description="Basic residues" evidence="1">
    <location>
        <begin position="371"/>
        <end position="380"/>
    </location>
</feature>